<dbReference type="InterPro" id="IPR020846">
    <property type="entry name" value="MFS_dom"/>
</dbReference>
<feature type="compositionally biased region" description="Gly residues" evidence="7">
    <location>
        <begin position="227"/>
        <end position="237"/>
    </location>
</feature>
<evidence type="ECO:0000313" key="10">
    <source>
        <dbReference type="EMBL" id="MDH2387437.1"/>
    </source>
</evidence>
<reference evidence="10 11" key="1">
    <citation type="submission" date="2023-04" db="EMBL/GenBank/DDBJ databases">
        <title>Streptomyces chengmaiensis sp. nov. isolated from the stem of mangrove plant in Hainan.</title>
        <authorList>
            <person name="Huang X."/>
            <person name="Zhou S."/>
            <person name="Chu X."/>
            <person name="Xie Y."/>
            <person name="Lin Y."/>
        </authorList>
    </citation>
    <scope>NUCLEOTIDE SEQUENCE [LARGE SCALE GENOMIC DNA]</scope>
    <source>
        <strain evidence="10 11">HNM0663</strain>
    </source>
</reference>
<feature type="transmembrane region" description="Helical" evidence="8">
    <location>
        <begin position="112"/>
        <end position="137"/>
    </location>
</feature>
<feature type="compositionally biased region" description="Low complexity" evidence="7">
    <location>
        <begin position="1"/>
        <end position="17"/>
    </location>
</feature>
<sequence length="461" mass="47443">MASSDTSTTSGDAGDATQSTGAAHAGVKQVWREAPTAVKSLLVGTAVNRLGGFVQVFMVLYMTQRGFTAAQAGGALGVYGAGTVLGVLTGGWMSDRIGPRLTIMSTLVTSALLLPTVLYLDGYPAILAVIGVGGALSQAYRPASTSMISQLVPAERQVMIFAMVRLAINLGTTAAPLLGAALVQVSWDFLFWGESLAILVFAAVAAATLPRGHRSGEDPRADPADGPEGGAEGGADGGAASRDGAARARKASYLTVLADRRYLLFLLAMFASSMIYIQYVSTLPLAVRHLGMSTTVYAVLVALNGFLVITCELLVAKVVQRWPARIAVVAGVALTGVGMSLYALPLGLAALVIATLVWSLGEIVGYPTLFFAYPAQAGPPELRGRYLGASNSLYGLGTALGPFVGVMLWNRFGEGLWLGCGAVGLLAVAAAWFGVRPLEPAGSKGPADSTAKGPTEASAET</sequence>
<evidence type="ECO:0000256" key="4">
    <source>
        <dbReference type="ARBA" id="ARBA00022692"/>
    </source>
</evidence>
<feature type="region of interest" description="Disordered" evidence="7">
    <location>
        <begin position="441"/>
        <end position="461"/>
    </location>
</feature>
<dbReference type="InterPro" id="IPR011701">
    <property type="entry name" value="MFS"/>
</dbReference>
<dbReference type="RefSeq" id="WP_279925559.1">
    <property type="nucleotide sequence ID" value="NZ_JARWBG010000001.1"/>
</dbReference>
<dbReference type="InterPro" id="IPR036259">
    <property type="entry name" value="MFS_trans_sf"/>
</dbReference>
<protein>
    <submittedName>
        <fullName evidence="10">MFS transporter</fullName>
    </submittedName>
</protein>
<comment type="caution">
    <text evidence="10">The sequence shown here is derived from an EMBL/GenBank/DDBJ whole genome shotgun (WGS) entry which is preliminary data.</text>
</comment>
<evidence type="ECO:0000256" key="7">
    <source>
        <dbReference type="SAM" id="MobiDB-lite"/>
    </source>
</evidence>
<dbReference type="Gene3D" id="1.20.1250.20">
    <property type="entry name" value="MFS general substrate transporter like domains"/>
    <property type="match status" value="1"/>
</dbReference>
<accession>A0ABT6HGN1</accession>
<gene>
    <name evidence="10" type="ORF">QCN29_01270</name>
</gene>
<dbReference type="InterPro" id="IPR050171">
    <property type="entry name" value="MFS_Transporters"/>
</dbReference>
<feature type="transmembrane region" description="Helical" evidence="8">
    <location>
        <begin position="416"/>
        <end position="435"/>
    </location>
</feature>
<evidence type="ECO:0000256" key="5">
    <source>
        <dbReference type="ARBA" id="ARBA00022989"/>
    </source>
</evidence>
<feature type="transmembrane region" description="Helical" evidence="8">
    <location>
        <begin position="73"/>
        <end position="92"/>
    </location>
</feature>
<comment type="subcellular location">
    <subcellularLocation>
        <location evidence="1">Cell membrane</location>
        <topology evidence="1">Multi-pass membrane protein</topology>
    </subcellularLocation>
</comment>
<dbReference type="PANTHER" id="PTHR23517">
    <property type="entry name" value="RESISTANCE PROTEIN MDTM, PUTATIVE-RELATED-RELATED"/>
    <property type="match status" value="1"/>
</dbReference>
<feature type="transmembrane region" description="Helical" evidence="8">
    <location>
        <begin position="348"/>
        <end position="372"/>
    </location>
</feature>
<keyword evidence="4 8" id="KW-0812">Transmembrane</keyword>
<dbReference type="PANTHER" id="PTHR23517:SF2">
    <property type="entry name" value="MULTIDRUG RESISTANCE PROTEIN MDTH"/>
    <property type="match status" value="1"/>
</dbReference>
<evidence type="ECO:0000256" key="2">
    <source>
        <dbReference type="ARBA" id="ARBA00022448"/>
    </source>
</evidence>
<organism evidence="10 11">
    <name type="scientific">Streptomyces chengmaiensis</name>
    <dbReference type="NCBI Taxonomy" id="3040919"/>
    <lineage>
        <taxon>Bacteria</taxon>
        <taxon>Bacillati</taxon>
        <taxon>Actinomycetota</taxon>
        <taxon>Actinomycetes</taxon>
        <taxon>Kitasatosporales</taxon>
        <taxon>Streptomycetaceae</taxon>
        <taxon>Streptomyces</taxon>
    </lineage>
</organism>
<dbReference type="Proteomes" id="UP001223144">
    <property type="component" value="Unassembled WGS sequence"/>
</dbReference>
<feature type="transmembrane region" description="Helical" evidence="8">
    <location>
        <begin position="158"/>
        <end position="183"/>
    </location>
</feature>
<feature type="transmembrane region" description="Helical" evidence="8">
    <location>
        <begin position="189"/>
        <end position="210"/>
    </location>
</feature>
<feature type="compositionally biased region" description="Basic and acidic residues" evidence="7">
    <location>
        <begin position="214"/>
        <end position="223"/>
    </location>
</feature>
<feature type="region of interest" description="Disordered" evidence="7">
    <location>
        <begin position="1"/>
        <end position="21"/>
    </location>
</feature>
<feature type="region of interest" description="Disordered" evidence="7">
    <location>
        <begin position="211"/>
        <end position="242"/>
    </location>
</feature>
<keyword evidence="3" id="KW-1003">Cell membrane</keyword>
<feature type="transmembrane region" description="Helical" evidence="8">
    <location>
        <begin position="262"/>
        <end position="281"/>
    </location>
</feature>
<feature type="domain" description="Major facilitator superfamily (MFS) profile" evidence="9">
    <location>
        <begin position="32"/>
        <end position="439"/>
    </location>
</feature>
<dbReference type="EMBL" id="JARWBG010000001">
    <property type="protein sequence ID" value="MDH2387437.1"/>
    <property type="molecule type" value="Genomic_DNA"/>
</dbReference>
<dbReference type="PROSITE" id="PS50850">
    <property type="entry name" value="MFS"/>
    <property type="match status" value="1"/>
</dbReference>
<evidence type="ECO:0000256" key="8">
    <source>
        <dbReference type="SAM" id="Phobius"/>
    </source>
</evidence>
<keyword evidence="6 8" id="KW-0472">Membrane</keyword>
<keyword evidence="2" id="KW-0813">Transport</keyword>
<evidence type="ECO:0000313" key="11">
    <source>
        <dbReference type="Proteomes" id="UP001223144"/>
    </source>
</evidence>
<feature type="transmembrane region" description="Helical" evidence="8">
    <location>
        <begin position="296"/>
        <end position="315"/>
    </location>
</feature>
<proteinExistence type="predicted"/>
<feature type="transmembrane region" description="Helical" evidence="8">
    <location>
        <begin position="322"/>
        <end position="342"/>
    </location>
</feature>
<evidence type="ECO:0000256" key="1">
    <source>
        <dbReference type="ARBA" id="ARBA00004651"/>
    </source>
</evidence>
<keyword evidence="5 8" id="KW-1133">Transmembrane helix</keyword>
<dbReference type="Pfam" id="PF07690">
    <property type="entry name" value="MFS_1"/>
    <property type="match status" value="1"/>
</dbReference>
<evidence type="ECO:0000259" key="9">
    <source>
        <dbReference type="PROSITE" id="PS50850"/>
    </source>
</evidence>
<keyword evidence="11" id="KW-1185">Reference proteome</keyword>
<name>A0ABT6HGN1_9ACTN</name>
<dbReference type="SUPFAM" id="SSF103473">
    <property type="entry name" value="MFS general substrate transporter"/>
    <property type="match status" value="1"/>
</dbReference>
<feature type="transmembrane region" description="Helical" evidence="8">
    <location>
        <begin position="393"/>
        <end position="410"/>
    </location>
</feature>
<evidence type="ECO:0000256" key="3">
    <source>
        <dbReference type="ARBA" id="ARBA00022475"/>
    </source>
</evidence>
<evidence type="ECO:0000256" key="6">
    <source>
        <dbReference type="ARBA" id="ARBA00023136"/>
    </source>
</evidence>